<feature type="transmembrane region" description="Helical" evidence="6">
    <location>
        <begin position="72"/>
        <end position="90"/>
    </location>
</feature>
<evidence type="ECO:0000256" key="5">
    <source>
        <dbReference type="ARBA" id="ARBA00023136"/>
    </source>
</evidence>
<keyword evidence="5 6" id="KW-0472">Membrane</keyword>
<dbReference type="InterPro" id="IPR005496">
    <property type="entry name" value="Integral_membrane_TerC"/>
</dbReference>
<feature type="transmembrane region" description="Helical" evidence="6">
    <location>
        <begin position="204"/>
        <end position="223"/>
    </location>
</feature>
<comment type="subcellular location">
    <subcellularLocation>
        <location evidence="1">Membrane</location>
        <topology evidence="1">Multi-pass membrane protein</topology>
    </subcellularLocation>
</comment>
<dbReference type="RefSeq" id="WP_106182681.1">
    <property type="nucleotide sequence ID" value="NZ_MUHY01000001.1"/>
</dbReference>
<feature type="transmembrane region" description="Helical" evidence="6">
    <location>
        <begin position="111"/>
        <end position="130"/>
    </location>
</feature>
<keyword evidence="4 6" id="KW-1133">Transmembrane helix</keyword>
<evidence type="ECO:0000256" key="6">
    <source>
        <dbReference type="SAM" id="Phobius"/>
    </source>
</evidence>
<evidence type="ECO:0000256" key="4">
    <source>
        <dbReference type="ARBA" id="ARBA00022989"/>
    </source>
</evidence>
<gene>
    <name evidence="7" type="ORF">BZL35_00595</name>
</gene>
<evidence type="ECO:0000256" key="1">
    <source>
        <dbReference type="ARBA" id="ARBA00004141"/>
    </source>
</evidence>
<accession>A0ABX5FFY0</accession>
<evidence type="ECO:0000313" key="7">
    <source>
        <dbReference type="EMBL" id="PSB92355.1"/>
    </source>
</evidence>
<feature type="transmembrane region" description="Helical" evidence="6">
    <location>
        <begin position="47"/>
        <end position="66"/>
    </location>
</feature>
<dbReference type="InterPro" id="IPR022301">
    <property type="entry name" value="Integral_membrane_YjbE"/>
</dbReference>
<dbReference type="PANTHER" id="PTHR30238">
    <property type="entry name" value="MEMBRANE BOUND PREDICTED REDOX MODULATOR"/>
    <property type="match status" value="1"/>
</dbReference>
<evidence type="ECO:0008006" key="9">
    <source>
        <dbReference type="Google" id="ProtNLM"/>
    </source>
</evidence>
<evidence type="ECO:0000256" key="3">
    <source>
        <dbReference type="ARBA" id="ARBA00022692"/>
    </source>
</evidence>
<dbReference type="Pfam" id="PF03741">
    <property type="entry name" value="TerC"/>
    <property type="match status" value="1"/>
</dbReference>
<protein>
    <recommendedName>
        <fullName evidence="9">Integral membrane protein TerC</fullName>
    </recommendedName>
</protein>
<dbReference type="PANTHER" id="PTHR30238:SF4">
    <property type="entry name" value="SLL1022 PROTEIN"/>
    <property type="match status" value="1"/>
</dbReference>
<keyword evidence="3 6" id="KW-0812">Transmembrane</keyword>
<proteinExistence type="inferred from homology"/>
<feature type="transmembrane region" description="Helical" evidence="6">
    <location>
        <begin position="12"/>
        <end position="35"/>
    </location>
</feature>
<feature type="transmembrane region" description="Helical" evidence="6">
    <location>
        <begin position="142"/>
        <end position="162"/>
    </location>
</feature>
<name>A0ABX5FFY0_9BURK</name>
<dbReference type="NCBIfam" id="TIGR03717">
    <property type="entry name" value="R_switched_YjbE"/>
    <property type="match status" value="1"/>
</dbReference>
<evidence type="ECO:0000256" key="2">
    <source>
        <dbReference type="ARBA" id="ARBA00007511"/>
    </source>
</evidence>
<evidence type="ECO:0000313" key="8">
    <source>
        <dbReference type="Proteomes" id="UP000242660"/>
    </source>
</evidence>
<organism evidence="7 8">
    <name type="scientific">Candidatus Pandoraea novymonadis</name>
    <dbReference type="NCBI Taxonomy" id="1808959"/>
    <lineage>
        <taxon>Bacteria</taxon>
        <taxon>Pseudomonadati</taxon>
        <taxon>Pseudomonadota</taxon>
        <taxon>Betaproteobacteria</taxon>
        <taxon>Burkholderiales</taxon>
        <taxon>Burkholderiaceae</taxon>
        <taxon>Pandoraea</taxon>
    </lineage>
</organism>
<dbReference type="Proteomes" id="UP000242660">
    <property type="component" value="Unassembled WGS sequence"/>
</dbReference>
<comment type="caution">
    <text evidence="7">The sequence shown here is derived from an EMBL/GenBank/DDBJ whole genome shotgun (WGS) entry which is preliminary data.</text>
</comment>
<comment type="similarity">
    <text evidence="2">Belongs to the TerC family.</text>
</comment>
<sequence length="241" mass="26789">MTSLLENLNWMTILKITIIDILLSGDNAVVIALLCRNLPEKQRLKGVLLGAIAAIVLRVILIFFAFRLLNIPFLKVFGSLLLFWIGLKILSSQDGFNDIKPADKLWVALKSIIVVDFVMSVDNVIALAGATQEIVVHYRMPFVIFGLFISIPLIVCGSQIVMKLLDRFPLVRICGAVLMGWIAGGLWVTDKGITEHLQFDPDRIYYAAAFFGALFMMGFGIILKKWKPVDQASASAKVYNS</sequence>
<keyword evidence="8" id="KW-1185">Reference proteome</keyword>
<reference evidence="7 8" key="1">
    <citation type="journal article" date="2017" name="Front. Microbiol.">
        <title>Genome of Ca. Pandoraea novymonadis, an Endosymbiotic Bacterium of the Trypanosomatid Novymonas esmeraldas.</title>
        <authorList>
            <person name="Kostygov A.Y."/>
            <person name="Butenko A."/>
            <person name="Nenarokova A."/>
            <person name="Tashyreva D."/>
            <person name="Flegontov P."/>
            <person name="Lukes J."/>
            <person name="Yurchenko V."/>
        </authorList>
    </citation>
    <scope>NUCLEOTIDE SEQUENCE [LARGE SCALE GENOMIC DNA]</scope>
    <source>
        <strain evidence="7 8">E262</strain>
    </source>
</reference>
<dbReference type="EMBL" id="MUHY01000001">
    <property type="protein sequence ID" value="PSB92355.1"/>
    <property type="molecule type" value="Genomic_DNA"/>
</dbReference>
<feature type="transmembrane region" description="Helical" evidence="6">
    <location>
        <begin position="169"/>
        <end position="189"/>
    </location>
</feature>